<dbReference type="AlphaFoldDB" id="A0A7D4QJJ9"/>
<name>A0A7D4QJJ9_9MICO</name>
<gene>
    <name evidence="1" type="ORF">HQM25_11720</name>
</gene>
<dbReference type="RefSeq" id="WP_172990392.1">
    <property type="nucleotide sequence ID" value="NZ_CP054038.1"/>
</dbReference>
<sequence length="68" mass="7514">MALTLPRAADIVRARFRADDADHAANRFALVEFRDVCTRRRLLAPTRPGVVASLVRSSRATGRNTIPP</sequence>
<evidence type="ECO:0000313" key="2">
    <source>
        <dbReference type="Proteomes" id="UP000502498"/>
    </source>
</evidence>
<organism evidence="1 2">
    <name type="scientific">Microbacterium hominis</name>
    <dbReference type="NCBI Taxonomy" id="162426"/>
    <lineage>
        <taxon>Bacteria</taxon>
        <taxon>Bacillati</taxon>
        <taxon>Actinomycetota</taxon>
        <taxon>Actinomycetes</taxon>
        <taxon>Micrococcales</taxon>
        <taxon>Microbacteriaceae</taxon>
        <taxon>Microbacterium</taxon>
    </lineage>
</organism>
<protein>
    <submittedName>
        <fullName evidence="1">Uncharacterized protein</fullName>
    </submittedName>
</protein>
<dbReference type="EMBL" id="CP054038">
    <property type="protein sequence ID" value="QKJ19956.1"/>
    <property type="molecule type" value="Genomic_DNA"/>
</dbReference>
<dbReference type="Proteomes" id="UP000502498">
    <property type="component" value="Chromosome"/>
</dbReference>
<accession>A0A7D4QJJ9</accession>
<evidence type="ECO:0000313" key="1">
    <source>
        <dbReference type="EMBL" id="QKJ19956.1"/>
    </source>
</evidence>
<proteinExistence type="predicted"/>
<reference evidence="1 2" key="1">
    <citation type="submission" date="2020-05" db="EMBL/GenBank/DDBJ databases">
        <title>Strain PA2F3 complete genome.</title>
        <authorList>
            <person name="Kim Y.-S."/>
            <person name="Kim S.-J."/>
            <person name="Jung H.-k."/>
            <person name="Kim S.-E."/>
            <person name="Kim K.-H."/>
        </authorList>
    </citation>
    <scope>NUCLEOTIDE SEQUENCE [LARGE SCALE GENOMIC DNA]</scope>
    <source>
        <strain evidence="1 2">PA2F3</strain>
    </source>
</reference>